<evidence type="ECO:0000313" key="2">
    <source>
        <dbReference type="Proteomes" id="UP001175211"/>
    </source>
</evidence>
<evidence type="ECO:0000313" key="1">
    <source>
        <dbReference type="EMBL" id="KAK0460539.1"/>
    </source>
</evidence>
<dbReference type="AlphaFoldDB" id="A0AA39N7N5"/>
<keyword evidence="2" id="KW-1185">Reference proteome</keyword>
<dbReference type="EMBL" id="JAUEPS010000012">
    <property type="protein sequence ID" value="KAK0460539.1"/>
    <property type="molecule type" value="Genomic_DNA"/>
</dbReference>
<proteinExistence type="predicted"/>
<dbReference type="Proteomes" id="UP001175211">
    <property type="component" value="Unassembled WGS sequence"/>
</dbReference>
<name>A0AA39N7N5_ARMTA</name>
<dbReference type="RefSeq" id="XP_060332578.1">
    <property type="nucleotide sequence ID" value="XM_060477189.1"/>
</dbReference>
<evidence type="ECO:0008006" key="3">
    <source>
        <dbReference type="Google" id="ProtNLM"/>
    </source>
</evidence>
<sequence length="435" mass="49052">MSQKEVADVSITQNGRGRGNELPLELIDTIVENNRDDKDSLLASSCVSKSWRTASLRHLFSAAIFSSEGDFVRWRDVGSHLPQVPLFVKTVVFEPGRHSNVGPILPLNYQYRDGALTHLLPPDTVYSSSPSYLRLPDMPQARKLIWDTPFLHPVYCTVSTQQFLSTFCSLNEVEFSGSFGAVSDAKRFLELLPRIEVLNIKALDIAGFSGQSPAFAGDMTNLRRLSAEECETPLDWLVDDILAVSRPTNLQSICYEGNLPFSQTAFIRLVAISAESLQELSIQPPYNERARGWTNPPRFINRSFPSLESLTFCIIQLGLSFEPLFSMNWCRRVIEVLPPAPKMTSLTMHFYAQEPEDVADIVADQSFDWKQLSELTSERFPELKKFIMRVSTLTEFGANRKALSEALLQERLEHLGKKLKIEWGELFGICASVCF</sequence>
<gene>
    <name evidence="1" type="ORF">EV420DRAFT_1641089</name>
</gene>
<dbReference type="SUPFAM" id="SSF52047">
    <property type="entry name" value="RNI-like"/>
    <property type="match status" value="1"/>
</dbReference>
<comment type="caution">
    <text evidence="1">The sequence shown here is derived from an EMBL/GenBank/DDBJ whole genome shotgun (WGS) entry which is preliminary data.</text>
</comment>
<organism evidence="1 2">
    <name type="scientific">Armillaria tabescens</name>
    <name type="common">Ringless honey mushroom</name>
    <name type="synonym">Agaricus tabescens</name>
    <dbReference type="NCBI Taxonomy" id="1929756"/>
    <lineage>
        <taxon>Eukaryota</taxon>
        <taxon>Fungi</taxon>
        <taxon>Dikarya</taxon>
        <taxon>Basidiomycota</taxon>
        <taxon>Agaricomycotina</taxon>
        <taxon>Agaricomycetes</taxon>
        <taxon>Agaricomycetidae</taxon>
        <taxon>Agaricales</taxon>
        <taxon>Marasmiineae</taxon>
        <taxon>Physalacriaceae</taxon>
        <taxon>Desarmillaria</taxon>
    </lineage>
</organism>
<reference evidence="1" key="1">
    <citation type="submission" date="2023-06" db="EMBL/GenBank/DDBJ databases">
        <authorList>
            <consortium name="Lawrence Berkeley National Laboratory"/>
            <person name="Ahrendt S."/>
            <person name="Sahu N."/>
            <person name="Indic B."/>
            <person name="Wong-Bajracharya J."/>
            <person name="Merenyi Z."/>
            <person name="Ke H.-M."/>
            <person name="Monk M."/>
            <person name="Kocsube S."/>
            <person name="Drula E."/>
            <person name="Lipzen A."/>
            <person name="Balint B."/>
            <person name="Henrissat B."/>
            <person name="Andreopoulos B."/>
            <person name="Martin F.M."/>
            <person name="Harder C.B."/>
            <person name="Rigling D."/>
            <person name="Ford K.L."/>
            <person name="Foster G.D."/>
            <person name="Pangilinan J."/>
            <person name="Papanicolaou A."/>
            <person name="Barry K."/>
            <person name="LaButti K."/>
            <person name="Viragh M."/>
            <person name="Koriabine M."/>
            <person name="Yan M."/>
            <person name="Riley R."/>
            <person name="Champramary S."/>
            <person name="Plett K.L."/>
            <person name="Tsai I.J."/>
            <person name="Slot J."/>
            <person name="Sipos G."/>
            <person name="Plett J."/>
            <person name="Nagy L.G."/>
            <person name="Grigoriev I.V."/>
        </authorList>
    </citation>
    <scope>NUCLEOTIDE SEQUENCE</scope>
    <source>
        <strain evidence="1">CCBAS 213</strain>
    </source>
</reference>
<dbReference type="InterPro" id="IPR032675">
    <property type="entry name" value="LRR_dom_sf"/>
</dbReference>
<accession>A0AA39N7N5</accession>
<protein>
    <recommendedName>
        <fullName evidence="3">F-box domain-containing protein</fullName>
    </recommendedName>
</protein>
<dbReference type="Gene3D" id="3.80.10.10">
    <property type="entry name" value="Ribonuclease Inhibitor"/>
    <property type="match status" value="1"/>
</dbReference>
<dbReference type="GeneID" id="85360737"/>